<sequence length="173" mass="19272">MNHYAGVFVFDPLDGMVLCVSDASHPNEFKMAGGMSVNSETPRETVYREATEELRTRVLASTLVLVETVPNKGGLEHKRYFFLADKVSGALEKGSRWAVKEEGPGGKVNEKLTAQWVPLREFADKLFFKQHPAFGAILMNLACRDSEFCDSFADLITRFPEPENLGLEGVKLD</sequence>
<proteinExistence type="predicted"/>
<protein>
    <recommendedName>
        <fullName evidence="1">Nudix hydrolase domain-containing protein</fullName>
    </recommendedName>
</protein>
<dbReference type="InterPro" id="IPR015797">
    <property type="entry name" value="NUDIX_hydrolase-like_dom_sf"/>
</dbReference>
<dbReference type="EMBL" id="MHSQ01000022">
    <property type="protein sequence ID" value="OHA47008.1"/>
    <property type="molecule type" value="Genomic_DNA"/>
</dbReference>
<feature type="domain" description="Nudix hydrolase" evidence="1">
    <location>
        <begin position="1"/>
        <end position="141"/>
    </location>
</feature>
<dbReference type="PROSITE" id="PS51462">
    <property type="entry name" value="NUDIX"/>
    <property type="match status" value="1"/>
</dbReference>
<accession>A0A1G2PF86</accession>
<comment type="caution">
    <text evidence="2">The sequence shown here is derived from an EMBL/GenBank/DDBJ whole genome shotgun (WGS) entry which is preliminary data.</text>
</comment>
<dbReference type="AlphaFoldDB" id="A0A1G2PF86"/>
<name>A0A1G2PF86_9BACT</name>
<evidence type="ECO:0000313" key="3">
    <source>
        <dbReference type="Proteomes" id="UP000176965"/>
    </source>
</evidence>
<evidence type="ECO:0000313" key="2">
    <source>
        <dbReference type="EMBL" id="OHA47008.1"/>
    </source>
</evidence>
<reference evidence="2 3" key="1">
    <citation type="journal article" date="2016" name="Nat. Commun.">
        <title>Thousands of microbial genomes shed light on interconnected biogeochemical processes in an aquifer system.</title>
        <authorList>
            <person name="Anantharaman K."/>
            <person name="Brown C.T."/>
            <person name="Hug L.A."/>
            <person name="Sharon I."/>
            <person name="Castelle C.J."/>
            <person name="Probst A.J."/>
            <person name="Thomas B.C."/>
            <person name="Singh A."/>
            <person name="Wilkins M.J."/>
            <person name="Karaoz U."/>
            <person name="Brodie E.L."/>
            <person name="Williams K.H."/>
            <person name="Hubbard S.S."/>
            <person name="Banfield J.F."/>
        </authorList>
    </citation>
    <scope>NUCLEOTIDE SEQUENCE [LARGE SCALE GENOMIC DNA]</scope>
</reference>
<dbReference type="SUPFAM" id="SSF55811">
    <property type="entry name" value="Nudix"/>
    <property type="match status" value="1"/>
</dbReference>
<gene>
    <name evidence="2" type="ORF">A2541_01165</name>
</gene>
<dbReference type="Pfam" id="PF00293">
    <property type="entry name" value="NUDIX"/>
    <property type="match status" value="1"/>
</dbReference>
<dbReference type="STRING" id="1802338.A2541_01165"/>
<dbReference type="Proteomes" id="UP000176965">
    <property type="component" value="Unassembled WGS sequence"/>
</dbReference>
<evidence type="ECO:0000259" key="1">
    <source>
        <dbReference type="PROSITE" id="PS51462"/>
    </source>
</evidence>
<organism evidence="2 3">
    <name type="scientific">Candidatus Taylorbacteria bacterium RIFOXYD2_FULL_36_9</name>
    <dbReference type="NCBI Taxonomy" id="1802338"/>
    <lineage>
        <taxon>Bacteria</taxon>
        <taxon>Candidatus Tayloriibacteriota</taxon>
    </lineage>
</organism>
<dbReference type="Gene3D" id="3.90.79.10">
    <property type="entry name" value="Nucleoside Triphosphate Pyrophosphohydrolase"/>
    <property type="match status" value="1"/>
</dbReference>
<dbReference type="InterPro" id="IPR000086">
    <property type="entry name" value="NUDIX_hydrolase_dom"/>
</dbReference>